<comment type="caution">
    <text evidence="1">The sequence shown here is derived from an EMBL/GenBank/DDBJ whole genome shotgun (WGS) entry which is preliminary data.</text>
</comment>
<name>A8RJR4_ENTBW</name>
<reference evidence="1 2" key="1">
    <citation type="submission" date="2007-08" db="EMBL/GenBank/DDBJ databases">
        <authorList>
            <person name="Fulton L."/>
            <person name="Clifton S."/>
            <person name="Fulton B."/>
            <person name="Xu J."/>
            <person name="Minx P."/>
            <person name="Pepin K.H."/>
            <person name="Johnson M."/>
            <person name="Thiruvilangam P."/>
            <person name="Bhonagiri V."/>
            <person name="Nash W.E."/>
            <person name="Mardis E.R."/>
            <person name="Wilson R.K."/>
        </authorList>
    </citation>
    <scope>NUCLEOTIDE SEQUENCE [LARGE SCALE GENOMIC DNA]</scope>
    <source>
        <strain evidence="2">ATCC BAA-613 / DSM 15670 / CCUG 46953 / JCM 12243 / WAL 16351</strain>
    </source>
</reference>
<dbReference type="Proteomes" id="UP000005396">
    <property type="component" value="Unassembled WGS sequence"/>
</dbReference>
<reference evidence="1 2" key="2">
    <citation type="submission" date="2007-09" db="EMBL/GenBank/DDBJ databases">
        <title>Draft genome sequence of Clostridium bolteae (ATCC BAA-613).</title>
        <authorList>
            <person name="Sudarsanam P."/>
            <person name="Ley R."/>
            <person name="Guruge J."/>
            <person name="Turnbaugh P.J."/>
            <person name="Mahowald M."/>
            <person name="Liep D."/>
            <person name="Gordon J."/>
        </authorList>
    </citation>
    <scope>NUCLEOTIDE SEQUENCE [LARGE SCALE GENOMIC DNA]</scope>
    <source>
        <strain evidence="2">ATCC BAA-613 / DSM 15670 / CCUG 46953 / JCM 12243 / WAL 16351</strain>
    </source>
</reference>
<protein>
    <submittedName>
        <fullName evidence="1">Uncharacterized protein</fullName>
    </submittedName>
</protein>
<dbReference type="EMBL" id="ABCC02000011">
    <property type="protein sequence ID" value="EDP18637.1"/>
    <property type="molecule type" value="Genomic_DNA"/>
</dbReference>
<evidence type="ECO:0000313" key="2">
    <source>
        <dbReference type="Proteomes" id="UP000005396"/>
    </source>
</evidence>
<organism evidence="1 2">
    <name type="scientific">Enterocloster bolteae (strain ATCC BAA-613 / DSM 15670 / CCUG 46953 / JCM 12243 / WAL 16351)</name>
    <name type="common">Clostridium bolteae</name>
    <dbReference type="NCBI Taxonomy" id="411902"/>
    <lineage>
        <taxon>Bacteria</taxon>
        <taxon>Bacillati</taxon>
        <taxon>Bacillota</taxon>
        <taxon>Clostridia</taxon>
        <taxon>Lachnospirales</taxon>
        <taxon>Lachnospiraceae</taxon>
        <taxon>Enterocloster</taxon>
    </lineage>
</organism>
<proteinExistence type="predicted"/>
<evidence type="ECO:0000313" key="1">
    <source>
        <dbReference type="EMBL" id="EDP18637.1"/>
    </source>
</evidence>
<dbReference type="HOGENOM" id="CLU_3307254_0_0_9"/>
<gene>
    <name evidence="1" type="ORF">CLOBOL_00999</name>
</gene>
<accession>A8RJR4</accession>
<dbReference type="PaxDb" id="411902-CLOBOL_00999"/>
<sequence>MRLLNIRLYIDKYNVLVILWKKYKKSYNIQKFLGTLIFT</sequence>
<dbReference type="AlphaFoldDB" id="A8RJR4"/>